<dbReference type="EMBL" id="PYGB01000012">
    <property type="protein sequence ID" value="PSK82578.1"/>
    <property type="molecule type" value="Genomic_DNA"/>
</dbReference>
<dbReference type="RefSeq" id="WP_165761503.1">
    <property type="nucleotide sequence ID" value="NZ_FWFY01000012.1"/>
</dbReference>
<reference evidence="2 5" key="2">
    <citation type="submission" date="2018-03" db="EMBL/GenBank/DDBJ databases">
        <title>Genomic Encyclopedia of Archaeal and Bacterial Type Strains, Phase II (KMG-II): from individual species to whole genera.</title>
        <authorList>
            <person name="Goeker M."/>
        </authorList>
    </citation>
    <scope>NUCLEOTIDE SEQUENCE [LARGE SCALE GENOMIC DNA]</scope>
    <source>
        <strain evidence="2 5">DSM 29956</strain>
    </source>
</reference>
<reference evidence="3 4" key="1">
    <citation type="submission" date="2017-03" db="EMBL/GenBank/DDBJ databases">
        <authorList>
            <person name="Afonso C.L."/>
            <person name="Miller P.J."/>
            <person name="Scott M.A."/>
            <person name="Spackman E."/>
            <person name="Goraichik I."/>
            <person name="Dimitrov K.M."/>
            <person name="Suarez D.L."/>
            <person name="Swayne D.E."/>
        </authorList>
    </citation>
    <scope>NUCLEOTIDE SEQUENCE [LARGE SCALE GENOMIC DNA]</scope>
    <source>
        <strain evidence="3 4">CECT 8367</strain>
    </source>
</reference>
<evidence type="ECO:0000313" key="2">
    <source>
        <dbReference type="EMBL" id="PSK82578.1"/>
    </source>
</evidence>
<sequence length="49" mass="4917">MTRILFATPLVLPAPALAHAGAAHLHAGWAGPLLGLALVAVALVRGLRA</sequence>
<protein>
    <submittedName>
        <fullName evidence="3">Uncharacterized protein</fullName>
    </submittedName>
</protein>
<feature type="transmembrane region" description="Helical" evidence="1">
    <location>
        <begin position="30"/>
        <end position="47"/>
    </location>
</feature>
<name>A0A1X7A089_9RHOB</name>
<keyword evidence="1" id="KW-0472">Membrane</keyword>
<organism evidence="3 4">
    <name type="scientific">Limimaricola soesokkakensis</name>
    <dbReference type="NCBI Taxonomy" id="1343159"/>
    <lineage>
        <taxon>Bacteria</taxon>
        <taxon>Pseudomonadati</taxon>
        <taxon>Pseudomonadota</taxon>
        <taxon>Alphaproteobacteria</taxon>
        <taxon>Rhodobacterales</taxon>
        <taxon>Paracoccaceae</taxon>
        <taxon>Limimaricola</taxon>
    </lineage>
</organism>
<accession>A0A1X7A089</accession>
<proteinExistence type="predicted"/>
<evidence type="ECO:0000313" key="5">
    <source>
        <dbReference type="Proteomes" id="UP000240624"/>
    </source>
</evidence>
<evidence type="ECO:0000256" key="1">
    <source>
        <dbReference type="SAM" id="Phobius"/>
    </source>
</evidence>
<keyword evidence="5" id="KW-1185">Reference proteome</keyword>
<dbReference type="EMBL" id="FWFY01000012">
    <property type="protein sequence ID" value="SLN66444.1"/>
    <property type="molecule type" value="Genomic_DNA"/>
</dbReference>
<evidence type="ECO:0000313" key="3">
    <source>
        <dbReference type="EMBL" id="SLN66444.1"/>
    </source>
</evidence>
<evidence type="ECO:0000313" key="4">
    <source>
        <dbReference type="Proteomes" id="UP000193495"/>
    </source>
</evidence>
<gene>
    <name evidence="2" type="ORF">CLV79_11295</name>
    <name evidence="3" type="ORF">LOS8367_03292</name>
</gene>
<keyword evidence="1" id="KW-0812">Transmembrane</keyword>
<dbReference type="Proteomes" id="UP000240624">
    <property type="component" value="Unassembled WGS sequence"/>
</dbReference>
<keyword evidence="1" id="KW-1133">Transmembrane helix</keyword>
<dbReference type="AlphaFoldDB" id="A0A1X7A089"/>
<dbReference type="Proteomes" id="UP000193495">
    <property type="component" value="Unassembled WGS sequence"/>
</dbReference>